<keyword evidence="2" id="KW-1185">Reference proteome</keyword>
<proteinExistence type="predicted"/>
<accession>A0A5B7JP70</accession>
<gene>
    <name evidence="1" type="ORF">E2C01_089297</name>
</gene>
<dbReference type="AlphaFoldDB" id="A0A5B7JP70"/>
<reference evidence="1 2" key="1">
    <citation type="submission" date="2019-05" db="EMBL/GenBank/DDBJ databases">
        <title>Another draft genome of Portunus trituberculatus and its Hox gene families provides insights of decapod evolution.</title>
        <authorList>
            <person name="Jeong J.-H."/>
            <person name="Song I."/>
            <person name="Kim S."/>
            <person name="Choi T."/>
            <person name="Kim D."/>
            <person name="Ryu S."/>
            <person name="Kim W."/>
        </authorList>
    </citation>
    <scope>NUCLEOTIDE SEQUENCE [LARGE SCALE GENOMIC DNA]</scope>
    <source>
        <tissue evidence="1">Muscle</tissue>
    </source>
</reference>
<organism evidence="1 2">
    <name type="scientific">Portunus trituberculatus</name>
    <name type="common">Swimming crab</name>
    <name type="synonym">Neptunus trituberculatus</name>
    <dbReference type="NCBI Taxonomy" id="210409"/>
    <lineage>
        <taxon>Eukaryota</taxon>
        <taxon>Metazoa</taxon>
        <taxon>Ecdysozoa</taxon>
        <taxon>Arthropoda</taxon>
        <taxon>Crustacea</taxon>
        <taxon>Multicrustacea</taxon>
        <taxon>Malacostraca</taxon>
        <taxon>Eumalacostraca</taxon>
        <taxon>Eucarida</taxon>
        <taxon>Decapoda</taxon>
        <taxon>Pleocyemata</taxon>
        <taxon>Brachyura</taxon>
        <taxon>Eubrachyura</taxon>
        <taxon>Portunoidea</taxon>
        <taxon>Portunidae</taxon>
        <taxon>Portuninae</taxon>
        <taxon>Portunus</taxon>
    </lineage>
</organism>
<comment type="caution">
    <text evidence="1">The sequence shown here is derived from an EMBL/GenBank/DDBJ whole genome shotgun (WGS) entry which is preliminary data.</text>
</comment>
<protein>
    <submittedName>
        <fullName evidence="1">Uncharacterized protein</fullName>
    </submittedName>
</protein>
<dbReference type="Proteomes" id="UP000324222">
    <property type="component" value="Unassembled WGS sequence"/>
</dbReference>
<evidence type="ECO:0000313" key="1">
    <source>
        <dbReference type="EMBL" id="MPC94144.1"/>
    </source>
</evidence>
<sequence length="73" mass="8296">MGRNFFERTEVVAFLPQNTSQYCSSSSLAPHLLKGTVRTTTPRSDSSFMWAPPRRDPVLKWTSCAAQYRVMTP</sequence>
<dbReference type="EMBL" id="VSRR010097449">
    <property type="protein sequence ID" value="MPC94144.1"/>
    <property type="molecule type" value="Genomic_DNA"/>
</dbReference>
<name>A0A5B7JP70_PORTR</name>
<evidence type="ECO:0000313" key="2">
    <source>
        <dbReference type="Proteomes" id="UP000324222"/>
    </source>
</evidence>